<dbReference type="InterPro" id="IPR052384">
    <property type="entry name" value="TMTC_O-mannosyltransferase"/>
</dbReference>
<comment type="caution">
    <text evidence="2">The sequence shown here is derived from an EMBL/GenBank/DDBJ whole genome shotgun (WGS) entry which is preliminary data.</text>
</comment>
<dbReference type="PANTHER" id="PTHR44216:SF3">
    <property type="entry name" value="PROTEIN O-MANNOSYL-TRANSFERASE TMTC2"/>
    <property type="match status" value="1"/>
</dbReference>
<feature type="transmembrane region" description="Helical" evidence="1">
    <location>
        <begin position="300"/>
        <end position="323"/>
    </location>
</feature>
<reference evidence="2" key="2">
    <citation type="submission" date="2020-09" db="EMBL/GenBank/DDBJ databases">
        <authorList>
            <person name="Sun Q."/>
            <person name="Ohkuma M."/>
        </authorList>
    </citation>
    <scope>NUCLEOTIDE SEQUENCE</scope>
    <source>
        <strain evidence="2">JCM 3172</strain>
    </source>
</reference>
<keyword evidence="3" id="KW-1185">Reference proteome</keyword>
<dbReference type="Proteomes" id="UP000619486">
    <property type="component" value="Unassembled WGS sequence"/>
</dbReference>
<evidence type="ECO:0000313" key="3">
    <source>
        <dbReference type="Proteomes" id="UP000619486"/>
    </source>
</evidence>
<dbReference type="AlphaFoldDB" id="A0A918HBW0"/>
<name>A0A918HBW0_9ACTN</name>
<feature type="transmembrane region" description="Helical" evidence="1">
    <location>
        <begin position="261"/>
        <end position="279"/>
    </location>
</feature>
<organism evidence="2 3">
    <name type="scientific">Streptomyces purpureus</name>
    <dbReference type="NCBI Taxonomy" id="1951"/>
    <lineage>
        <taxon>Bacteria</taxon>
        <taxon>Bacillati</taxon>
        <taxon>Actinomycetota</taxon>
        <taxon>Actinomycetes</taxon>
        <taxon>Kitasatosporales</taxon>
        <taxon>Streptomycetaceae</taxon>
        <taxon>Streptomyces</taxon>
    </lineage>
</organism>
<dbReference type="Pfam" id="PF13432">
    <property type="entry name" value="TPR_16"/>
    <property type="match status" value="2"/>
</dbReference>
<gene>
    <name evidence="2" type="ORF">GCM10014713_47180</name>
</gene>
<evidence type="ECO:0008006" key="4">
    <source>
        <dbReference type="Google" id="ProtNLM"/>
    </source>
</evidence>
<evidence type="ECO:0000256" key="1">
    <source>
        <dbReference type="SAM" id="Phobius"/>
    </source>
</evidence>
<dbReference type="Gene3D" id="1.25.40.10">
    <property type="entry name" value="Tetratricopeptide repeat domain"/>
    <property type="match status" value="1"/>
</dbReference>
<dbReference type="RefSeq" id="WP_019886186.1">
    <property type="nucleotide sequence ID" value="NZ_BMQQ01000020.1"/>
</dbReference>
<sequence length="353" mass="39146">MSSTASPLTEQARLLYHANRYEQAMELLARQVASAPDDAEALLLLARCQQFSKRHQEALRTAEAVISLTPERSDAHYVRACALRSSGDLAAAEAGMRDALRVNPDHWPAHADRGEMLINLGRVEEALQEGLEAVRIAPDETKAWHALWKTAAFNRRQDLCDEARRQMLRIDPADGFGVLLTAEKTAAAPGTSAAQAATTYADALSVVPDQPGLRSHLDGAVYRMLRGTRWLALLCLLMAAVTADVFPTGGEAKELPVPWGTRLWALCLMAAVWGFGAWRRYRKMRTGARLTVRSLVRREFWARVVLGQAAWATLCALLIVVVPWTERGVPQWLFWLGLVPNLLSITHDRNKVL</sequence>
<protein>
    <recommendedName>
        <fullName evidence="4">Tetratricopeptide repeat protein</fullName>
    </recommendedName>
</protein>
<keyword evidence="1" id="KW-0812">Transmembrane</keyword>
<accession>A0A918HBW0</accession>
<dbReference type="PANTHER" id="PTHR44216">
    <property type="entry name" value="PROTEIN O-MANNOSYL-TRANSFERASE TMTC2"/>
    <property type="match status" value="1"/>
</dbReference>
<keyword evidence="1" id="KW-1133">Transmembrane helix</keyword>
<dbReference type="InterPro" id="IPR011990">
    <property type="entry name" value="TPR-like_helical_dom_sf"/>
</dbReference>
<dbReference type="SUPFAM" id="SSF48452">
    <property type="entry name" value="TPR-like"/>
    <property type="match status" value="1"/>
</dbReference>
<dbReference type="EMBL" id="BMQQ01000020">
    <property type="protein sequence ID" value="GGT47709.1"/>
    <property type="molecule type" value="Genomic_DNA"/>
</dbReference>
<evidence type="ECO:0000313" key="2">
    <source>
        <dbReference type="EMBL" id="GGT47709.1"/>
    </source>
</evidence>
<dbReference type="InterPro" id="IPR019734">
    <property type="entry name" value="TPR_rpt"/>
</dbReference>
<dbReference type="GO" id="GO:0000030">
    <property type="term" value="F:mannosyltransferase activity"/>
    <property type="evidence" value="ECO:0007669"/>
    <property type="project" value="TreeGrafter"/>
</dbReference>
<dbReference type="GO" id="GO:0035269">
    <property type="term" value="P:protein O-linked glycosylation via mannose"/>
    <property type="evidence" value="ECO:0007669"/>
    <property type="project" value="TreeGrafter"/>
</dbReference>
<keyword evidence="1" id="KW-0472">Membrane</keyword>
<reference evidence="2" key="1">
    <citation type="journal article" date="2014" name="Int. J. Syst. Evol. Microbiol.">
        <title>Complete genome sequence of Corynebacterium casei LMG S-19264T (=DSM 44701T), isolated from a smear-ripened cheese.</title>
        <authorList>
            <consortium name="US DOE Joint Genome Institute (JGI-PGF)"/>
            <person name="Walter F."/>
            <person name="Albersmeier A."/>
            <person name="Kalinowski J."/>
            <person name="Ruckert C."/>
        </authorList>
    </citation>
    <scope>NUCLEOTIDE SEQUENCE</scope>
    <source>
        <strain evidence="2">JCM 3172</strain>
    </source>
</reference>
<proteinExistence type="predicted"/>
<feature type="transmembrane region" description="Helical" evidence="1">
    <location>
        <begin position="230"/>
        <end position="249"/>
    </location>
</feature>
<dbReference type="SMART" id="SM00028">
    <property type="entry name" value="TPR"/>
    <property type="match status" value="4"/>
</dbReference>